<dbReference type="SUPFAM" id="SSF56112">
    <property type="entry name" value="Protein kinase-like (PK-like)"/>
    <property type="match status" value="1"/>
</dbReference>
<dbReference type="InterPro" id="IPR002575">
    <property type="entry name" value="Aminoglycoside_PTrfase"/>
</dbReference>
<proteinExistence type="predicted"/>
<dbReference type="Pfam" id="PF01636">
    <property type="entry name" value="APH"/>
    <property type="match status" value="1"/>
</dbReference>
<feature type="domain" description="Aminoglycoside phosphotransferase" evidence="1">
    <location>
        <begin position="14"/>
        <end position="241"/>
    </location>
</feature>
<accession>A0ABQ3EWZ2</accession>
<evidence type="ECO:0000259" key="1">
    <source>
        <dbReference type="Pfam" id="PF01636"/>
    </source>
</evidence>
<name>A0ABQ3EWZ2_9ACTN</name>
<dbReference type="InterPro" id="IPR052077">
    <property type="entry name" value="CcrZ_PhaseVar_Mediator"/>
</dbReference>
<dbReference type="InterPro" id="IPR011009">
    <property type="entry name" value="Kinase-like_dom_sf"/>
</dbReference>
<dbReference type="PANTHER" id="PTHR40086:SF1">
    <property type="entry name" value="CELL CYCLE REGULATOR CCRZ"/>
    <property type="match status" value="1"/>
</dbReference>
<dbReference type="Gene3D" id="3.90.1200.10">
    <property type="match status" value="1"/>
</dbReference>
<evidence type="ECO:0000313" key="3">
    <source>
        <dbReference type="Proteomes" id="UP000642673"/>
    </source>
</evidence>
<evidence type="ECO:0000313" key="2">
    <source>
        <dbReference type="EMBL" id="GHB62616.1"/>
    </source>
</evidence>
<dbReference type="PANTHER" id="PTHR40086">
    <property type="entry name" value="PHOSPHOTRANSFERASE YTMP-RELATED"/>
    <property type="match status" value="1"/>
</dbReference>
<reference evidence="3" key="1">
    <citation type="journal article" date="2019" name="Int. J. Syst. Evol. Microbiol.">
        <title>The Global Catalogue of Microorganisms (GCM) 10K type strain sequencing project: providing services to taxonomists for standard genome sequencing and annotation.</title>
        <authorList>
            <consortium name="The Broad Institute Genomics Platform"/>
            <consortium name="The Broad Institute Genome Sequencing Center for Infectious Disease"/>
            <person name="Wu L."/>
            <person name="Ma J."/>
        </authorList>
    </citation>
    <scope>NUCLEOTIDE SEQUENCE [LARGE SCALE GENOMIC DNA]</scope>
    <source>
        <strain evidence="3">JCM 4738</strain>
    </source>
</reference>
<comment type="caution">
    <text evidence="2">The sequence shown here is derived from an EMBL/GenBank/DDBJ whole genome shotgun (WGS) entry which is preliminary data.</text>
</comment>
<dbReference type="EMBL" id="BMVP01000006">
    <property type="protein sequence ID" value="GHB62616.1"/>
    <property type="molecule type" value="Genomic_DNA"/>
</dbReference>
<dbReference type="Proteomes" id="UP000642673">
    <property type="component" value="Unassembled WGS sequence"/>
</dbReference>
<dbReference type="RefSeq" id="WP_190185186.1">
    <property type="nucleotide sequence ID" value="NZ_BMVP01000006.1"/>
</dbReference>
<keyword evidence="3" id="KW-1185">Reference proteome</keyword>
<protein>
    <recommendedName>
        <fullName evidence="1">Aminoglycoside phosphotransferase domain-containing protein</fullName>
    </recommendedName>
</protein>
<sequence length="329" mass="36993">MTWLRLYGQAREAEGAAAGYYNRNVGVRTADGKVNVRIPLAAADTMDLRLWREEDVLTCIRPYVVRAPELRHVSEDPRFQVHHFIEGSVLDGLSPRGVSVPPHVIGDVVALLDQLGRIPAEKAPPLPAHWPASGDSGGFARLLARLTRQVHTTYRDEYREAFVGLGIPDDPLAVIEPRWESLTSRPFAVLHADLHRKNMIVADGVTWFLDWELALWGDPVYEIAIHFHKMDYPDDQRAEVLGLWRETFPERSTAGSSDDLDLYAAHERIKSAIVDTVRYSKQLAASTREERDLLILRLTKKVNAARRVWGAPPNLVPEQVAALLAPWEG</sequence>
<organism evidence="2 3">
    <name type="scientific">Streptomyces cirratus</name>
    <dbReference type="NCBI Taxonomy" id="68187"/>
    <lineage>
        <taxon>Bacteria</taxon>
        <taxon>Bacillati</taxon>
        <taxon>Actinomycetota</taxon>
        <taxon>Actinomycetes</taxon>
        <taxon>Kitasatosporales</taxon>
        <taxon>Streptomycetaceae</taxon>
        <taxon>Streptomyces</taxon>
    </lineage>
</organism>
<gene>
    <name evidence="2" type="ORF">GCM10010347_35690</name>
</gene>